<reference evidence="1" key="1">
    <citation type="submission" date="2020-07" db="EMBL/GenBank/DDBJ databases">
        <title>Multicomponent nature underlies the extraordinary mechanical properties of spider dragline silk.</title>
        <authorList>
            <person name="Kono N."/>
            <person name="Nakamura H."/>
            <person name="Mori M."/>
            <person name="Yoshida Y."/>
            <person name="Ohtoshi R."/>
            <person name="Malay A.D."/>
            <person name="Moran D.A.P."/>
            <person name="Tomita M."/>
            <person name="Numata K."/>
            <person name="Arakawa K."/>
        </authorList>
    </citation>
    <scope>NUCLEOTIDE SEQUENCE</scope>
</reference>
<dbReference type="OrthoDB" id="4080456at2759"/>
<dbReference type="AlphaFoldDB" id="A0A8X6JD18"/>
<protein>
    <submittedName>
        <fullName evidence="1">Cysteine-rich protein 2-binding protein</fullName>
    </submittedName>
</protein>
<dbReference type="EMBL" id="BMAO01037862">
    <property type="protein sequence ID" value="GFR20768.1"/>
    <property type="molecule type" value="Genomic_DNA"/>
</dbReference>
<accession>A0A8X6JD18</accession>
<sequence>MRSLKTLQYSTVAVTLSTGTNRFFLSGVEVLGENGWWSLKCSKLPSLDELDSIALNFRTSYKYQDSLEAEISPVEGSRKKNPNVTEAAGALKEKKRFVLLPIQDILNPSKFN</sequence>
<evidence type="ECO:0000313" key="2">
    <source>
        <dbReference type="Proteomes" id="UP000887116"/>
    </source>
</evidence>
<keyword evidence="2" id="KW-1185">Reference proteome</keyword>
<dbReference type="Proteomes" id="UP000887116">
    <property type="component" value="Unassembled WGS sequence"/>
</dbReference>
<evidence type="ECO:0000313" key="1">
    <source>
        <dbReference type="EMBL" id="GFR20768.1"/>
    </source>
</evidence>
<comment type="caution">
    <text evidence="1">The sequence shown here is derived from an EMBL/GenBank/DDBJ whole genome shotgun (WGS) entry which is preliminary data.</text>
</comment>
<gene>
    <name evidence="1" type="primary">NCL1_39155</name>
    <name evidence="1" type="ORF">TNCT_642611</name>
</gene>
<organism evidence="1 2">
    <name type="scientific">Trichonephila clavata</name>
    <name type="common">Joro spider</name>
    <name type="synonym">Nephila clavata</name>
    <dbReference type="NCBI Taxonomy" id="2740835"/>
    <lineage>
        <taxon>Eukaryota</taxon>
        <taxon>Metazoa</taxon>
        <taxon>Ecdysozoa</taxon>
        <taxon>Arthropoda</taxon>
        <taxon>Chelicerata</taxon>
        <taxon>Arachnida</taxon>
        <taxon>Araneae</taxon>
        <taxon>Araneomorphae</taxon>
        <taxon>Entelegynae</taxon>
        <taxon>Araneoidea</taxon>
        <taxon>Nephilidae</taxon>
        <taxon>Trichonephila</taxon>
    </lineage>
</organism>
<proteinExistence type="predicted"/>
<name>A0A8X6JD18_TRICU</name>